<evidence type="ECO:0000313" key="5">
    <source>
        <dbReference type="Proteomes" id="UP000286045"/>
    </source>
</evidence>
<dbReference type="Pfam" id="PF06985">
    <property type="entry name" value="HET"/>
    <property type="match status" value="1"/>
</dbReference>
<keyword evidence="5" id="KW-1185">Reference proteome</keyword>
<dbReference type="AlphaFoldDB" id="A0A439D516"/>
<sequence length="1114" mass="126111">MKLCQKCEGIFGDWEKHLDKEWQSIEYHDYFHDLQASAAGVCRFCELVLAGFSDRDILRMGNKKDCKLKARIGKFGDGNDLYRISSVFDCCTSDCGFREGRESTIYLSPSFDVKLRHFDPESIQDIIGSTGCRRNLDLAKTWLNQCVESHTRCQLQKPDIYPERLLSIRSRPLRLVLSSELPLRPKYATLSHCWGTTQQLKLEKNSFTEYQSQIPESKLSNTFTQAIVIAKHLEVDYLWIDSLCIIQDDPDDWAREAVKMCDVYGQSFINIAATSAEEGTKDTQLFWECEDSCACETFPDGLPSLYKFERLRPNVSKHLSSNRAQVIMLFDPVQRMQEVMTEDALAFGRLGLEGIQSLSDAWANTVHVYSRSKLTYVTDKLIALAGVAKYIQRRTNDEYLAGMWRNKLETQLLWQPIVSENTDAYHTARPPYLAPTWSWASTNRYIKYKSAFDINDYKDDAQEWSMHIKILGAHTDLVEASSPFGQVKGGEIRISFNLILSGCTKLPSTAPIKEQERDLASRLFGIDAMNLRWDYPHEERSRIYFLPIISCCDKDDSELCFSEGIVLEEVGPEQSRRRRIFGAGLYYRNQSRPRKFRRVGYYYRNVCGTGRWYGEGGRDQDPGRFEEVMEGGEKRRTLSILVVIFRKVPMDSLSVIASIAGISAAGISLSQAIYDAILAGRNAPKEASAIAQGLYDVSFALRELRRVLNDHEDVYRRKLIRRLASAITRVDRVQGEIKELLDGPGSLAKLGRLRESKAMGLPYAIESHKTGINVILQTMMLAVQIKQLSQENERTRITHGPSDGEDELNDVVLARQQAENMVQILSHTLRELASERLILSSPPDTDDENSGDSQAQKIRLRNPQCLDNAVWLSDLIFSTAIEATAESTESEPDQESHPRGPSVHTPRENLENSPANTPSSQALGIHSELSLARLRALTQHPREASTVVNELLSEWTTLTEDEIEGIGTVKQHGNNPNHTVQMVDFKDSVGRKYELPFELIREWAYFTNGYIIKGIEKLIQQMFLHFDAIGPHIQAGHYDLVNSRGNVVLPSLWKYSIKPTDSYTMHMWPMKDLKRLSVGNPTGGEPPARPPSTARPPPSPPPAGPNHQNAGNHK</sequence>
<feature type="compositionally biased region" description="Polar residues" evidence="1">
    <location>
        <begin position="911"/>
        <end position="922"/>
    </location>
</feature>
<accession>A0A439D516</accession>
<feature type="region of interest" description="Disordered" evidence="1">
    <location>
        <begin position="1075"/>
        <end position="1114"/>
    </location>
</feature>
<dbReference type="STRING" id="363999.A0A439D516"/>
<dbReference type="InterPro" id="IPR010730">
    <property type="entry name" value="HET"/>
</dbReference>
<proteinExistence type="predicted"/>
<dbReference type="PANTHER" id="PTHR33112:SF11">
    <property type="entry name" value="HETEROKARYON INCOMPATIBILITY DOMAIN-CONTAINING PROTEIN"/>
    <property type="match status" value="1"/>
</dbReference>
<dbReference type="EMBL" id="RYZI01000151">
    <property type="protein sequence ID" value="RWA09507.1"/>
    <property type="molecule type" value="Genomic_DNA"/>
</dbReference>
<evidence type="ECO:0000259" key="3">
    <source>
        <dbReference type="Pfam" id="PF22893"/>
    </source>
</evidence>
<gene>
    <name evidence="4" type="ORF">EKO27_g5603</name>
</gene>
<name>A0A439D516_9PEZI</name>
<dbReference type="Proteomes" id="UP000286045">
    <property type="component" value="Unassembled WGS sequence"/>
</dbReference>
<feature type="region of interest" description="Disordered" evidence="1">
    <location>
        <begin position="884"/>
        <end position="922"/>
    </location>
</feature>
<evidence type="ECO:0000313" key="4">
    <source>
        <dbReference type="EMBL" id="RWA09507.1"/>
    </source>
</evidence>
<reference evidence="4 5" key="1">
    <citation type="submission" date="2018-12" db="EMBL/GenBank/DDBJ databases">
        <title>Draft genome sequence of Xylaria grammica IHI A82.</title>
        <authorList>
            <person name="Buettner E."/>
            <person name="Kellner H."/>
        </authorList>
    </citation>
    <scope>NUCLEOTIDE SEQUENCE [LARGE SCALE GENOMIC DNA]</scope>
    <source>
        <strain evidence="4 5">IHI A82</strain>
    </source>
</reference>
<evidence type="ECO:0000256" key="1">
    <source>
        <dbReference type="SAM" id="MobiDB-lite"/>
    </source>
</evidence>
<dbReference type="Pfam" id="PF22893">
    <property type="entry name" value="ULD_2"/>
    <property type="match status" value="1"/>
</dbReference>
<protein>
    <submittedName>
        <fullName evidence="4">Uncharacterized protein</fullName>
    </submittedName>
</protein>
<comment type="caution">
    <text evidence="4">The sequence shown here is derived from an EMBL/GenBank/DDBJ whole genome shotgun (WGS) entry which is preliminary data.</text>
</comment>
<feature type="domain" description="Ubiquitin-like" evidence="3">
    <location>
        <begin position="980"/>
        <end position="1070"/>
    </location>
</feature>
<feature type="domain" description="Heterokaryon incompatibility" evidence="2">
    <location>
        <begin position="187"/>
        <end position="281"/>
    </location>
</feature>
<dbReference type="PANTHER" id="PTHR33112">
    <property type="entry name" value="DOMAIN PROTEIN, PUTATIVE-RELATED"/>
    <property type="match status" value="1"/>
</dbReference>
<feature type="compositionally biased region" description="Pro residues" evidence="1">
    <location>
        <begin position="1087"/>
        <end position="1104"/>
    </location>
</feature>
<organism evidence="4 5">
    <name type="scientific">Xylaria grammica</name>
    <dbReference type="NCBI Taxonomy" id="363999"/>
    <lineage>
        <taxon>Eukaryota</taxon>
        <taxon>Fungi</taxon>
        <taxon>Dikarya</taxon>
        <taxon>Ascomycota</taxon>
        <taxon>Pezizomycotina</taxon>
        <taxon>Sordariomycetes</taxon>
        <taxon>Xylariomycetidae</taxon>
        <taxon>Xylariales</taxon>
        <taxon>Xylariaceae</taxon>
        <taxon>Xylaria</taxon>
    </lineage>
</organism>
<dbReference type="InterPro" id="IPR054464">
    <property type="entry name" value="ULD_fung"/>
</dbReference>
<evidence type="ECO:0000259" key="2">
    <source>
        <dbReference type="Pfam" id="PF06985"/>
    </source>
</evidence>